<keyword evidence="3" id="KW-1185">Reference proteome</keyword>
<evidence type="ECO:0000313" key="2">
    <source>
        <dbReference type="EMBL" id="SFL35324.1"/>
    </source>
</evidence>
<evidence type="ECO:0000313" key="3">
    <source>
        <dbReference type="Proteomes" id="UP000199520"/>
    </source>
</evidence>
<sequence>MFVIEPWLSNVLHLVLTVVFLLYLYRLSEKLND</sequence>
<dbReference type="STRING" id="1123291.SAMN04490355_100255"/>
<organism evidence="2 3">
    <name type="scientific">Pelosinus propionicus DSM 13327</name>
    <dbReference type="NCBI Taxonomy" id="1123291"/>
    <lineage>
        <taxon>Bacteria</taxon>
        <taxon>Bacillati</taxon>
        <taxon>Bacillota</taxon>
        <taxon>Negativicutes</taxon>
        <taxon>Selenomonadales</taxon>
        <taxon>Sporomusaceae</taxon>
        <taxon>Pelosinus</taxon>
    </lineage>
</organism>
<dbReference type="Proteomes" id="UP000199520">
    <property type="component" value="Unassembled WGS sequence"/>
</dbReference>
<evidence type="ECO:0000256" key="1">
    <source>
        <dbReference type="SAM" id="Phobius"/>
    </source>
</evidence>
<name>A0A1I4GZ87_9FIRM</name>
<feature type="transmembrane region" description="Helical" evidence="1">
    <location>
        <begin position="6"/>
        <end position="25"/>
    </location>
</feature>
<reference evidence="3" key="1">
    <citation type="submission" date="2016-10" db="EMBL/GenBank/DDBJ databases">
        <authorList>
            <person name="Varghese N."/>
            <person name="Submissions S."/>
        </authorList>
    </citation>
    <scope>NUCLEOTIDE SEQUENCE [LARGE SCALE GENOMIC DNA]</scope>
    <source>
        <strain evidence="3">DSM 13327</strain>
    </source>
</reference>
<keyword evidence="1" id="KW-0812">Transmembrane</keyword>
<accession>A0A1I4GZ87</accession>
<gene>
    <name evidence="2" type="ORF">SAMN04490355_100255</name>
</gene>
<dbReference type="EMBL" id="FOTS01000002">
    <property type="protein sequence ID" value="SFL35324.1"/>
    <property type="molecule type" value="Genomic_DNA"/>
</dbReference>
<proteinExistence type="predicted"/>
<keyword evidence="1" id="KW-0472">Membrane</keyword>
<dbReference type="AlphaFoldDB" id="A0A1I4GZ87"/>
<keyword evidence="1" id="KW-1133">Transmembrane helix</keyword>
<protein>
    <submittedName>
        <fullName evidence="2">Uncharacterized protein</fullName>
    </submittedName>
</protein>